<evidence type="ECO:0000313" key="2">
    <source>
        <dbReference type="Proteomes" id="UP000075462"/>
    </source>
</evidence>
<reference evidence="1 2" key="1">
    <citation type="submission" date="2015-06" db="EMBL/GenBank/DDBJ databases">
        <title>Improved classification and identification of acetic acid bacteria using matrix-assisted laser desorption/ionization time-of-flight mass spectrometry; Gluconobacter nephelii and Gluconobacter uchimurae are later heterotypic synonyms of Gluconobacter japonicus and Gluconobacter oxydans, respectively.</title>
        <authorList>
            <person name="Li L."/>
            <person name="Cleenwerck I."/>
            <person name="De Vuyst L."/>
            <person name="Vandamme P."/>
        </authorList>
    </citation>
    <scope>NUCLEOTIDE SEQUENCE [LARGE SCALE GENOMIC DNA]</scope>
    <source>
        <strain evidence="1 2">LMG 1545</strain>
    </source>
</reference>
<gene>
    <name evidence="1" type="ORF">AD954_14330</name>
</gene>
<dbReference type="EMBL" id="LIAA01000085">
    <property type="protein sequence ID" value="KXV75760.1"/>
    <property type="molecule type" value="Genomic_DNA"/>
</dbReference>
<sequence>LIAALKTLAERPAPDAEVLARLVPDMKRAKYDAYLGEELLARCYASEHIDAARVPIIATDLISRLPAEATTIFETKVPL</sequence>
<organism evidence="1 2">
    <name type="scientific">Acetobacter cerevisiae</name>
    <dbReference type="NCBI Taxonomy" id="178900"/>
    <lineage>
        <taxon>Bacteria</taxon>
        <taxon>Pseudomonadati</taxon>
        <taxon>Pseudomonadota</taxon>
        <taxon>Alphaproteobacteria</taxon>
        <taxon>Acetobacterales</taxon>
        <taxon>Acetobacteraceae</taxon>
        <taxon>Acetobacter</taxon>
    </lineage>
</organism>
<comment type="caution">
    <text evidence="1">The sequence shown here is derived from an EMBL/GenBank/DDBJ whole genome shotgun (WGS) entry which is preliminary data.</text>
</comment>
<name>A0A149V690_9PROT</name>
<proteinExistence type="predicted"/>
<dbReference type="PATRIC" id="fig|178900.7.peg.3029"/>
<dbReference type="AlphaFoldDB" id="A0A149V690"/>
<accession>A0A149V690</accession>
<evidence type="ECO:0000313" key="1">
    <source>
        <dbReference type="EMBL" id="KXV75760.1"/>
    </source>
</evidence>
<feature type="non-terminal residue" evidence="1">
    <location>
        <position position="1"/>
    </location>
</feature>
<dbReference type="Proteomes" id="UP000075462">
    <property type="component" value="Unassembled WGS sequence"/>
</dbReference>
<protein>
    <submittedName>
        <fullName evidence="1">Uncharacterized protein</fullName>
    </submittedName>
</protein>